<feature type="domain" description="Rad26-like C-terminal" evidence="4">
    <location>
        <begin position="746"/>
        <end position="809"/>
    </location>
</feature>
<keyword evidence="7" id="KW-1185">Reference proteome</keyword>
<evidence type="ECO:0000313" key="7">
    <source>
        <dbReference type="Proteomes" id="UP001275084"/>
    </source>
</evidence>
<comment type="caution">
    <text evidence="6">The sequence shown here is derived from an EMBL/GenBank/DDBJ whole genome shotgun (WGS) entry which is preliminary data.</text>
</comment>
<reference evidence="6" key="2">
    <citation type="submission" date="2023-06" db="EMBL/GenBank/DDBJ databases">
        <authorList>
            <consortium name="Lawrence Berkeley National Laboratory"/>
            <person name="Haridas S."/>
            <person name="Hensen N."/>
            <person name="Bonometti L."/>
            <person name="Westerberg I."/>
            <person name="Brannstrom I.O."/>
            <person name="Guillou S."/>
            <person name="Cros-Aarteil S."/>
            <person name="Calhoun S."/>
            <person name="Kuo A."/>
            <person name="Mondo S."/>
            <person name="Pangilinan J."/>
            <person name="Riley R."/>
            <person name="Labutti K."/>
            <person name="Andreopoulos B."/>
            <person name="Lipzen A."/>
            <person name="Chen C."/>
            <person name="Yanf M."/>
            <person name="Daum C."/>
            <person name="Ng V."/>
            <person name="Clum A."/>
            <person name="Steindorff A."/>
            <person name="Ohm R."/>
            <person name="Martin F."/>
            <person name="Silar P."/>
            <person name="Natvig D."/>
            <person name="Lalanne C."/>
            <person name="Gautier V."/>
            <person name="Ament-Velasquez S.L."/>
            <person name="Kruys A."/>
            <person name="Hutchinson M.I."/>
            <person name="Powell A.J."/>
            <person name="Barry K."/>
            <person name="Miller A.N."/>
            <person name="Grigoriev I.V."/>
            <person name="Debuchy R."/>
            <person name="Gladieux P."/>
            <person name="Thoren M.H."/>
            <person name="Johannesson H."/>
        </authorList>
    </citation>
    <scope>NUCLEOTIDE SEQUENCE</scope>
    <source>
        <strain evidence="6">CBS 955.72</strain>
    </source>
</reference>
<reference evidence="6" key="1">
    <citation type="journal article" date="2023" name="Mol. Phylogenet. Evol.">
        <title>Genome-scale phylogeny and comparative genomics of the fungal order Sordariales.</title>
        <authorList>
            <person name="Hensen N."/>
            <person name="Bonometti L."/>
            <person name="Westerberg I."/>
            <person name="Brannstrom I.O."/>
            <person name="Guillou S."/>
            <person name="Cros-Aarteil S."/>
            <person name="Calhoun S."/>
            <person name="Haridas S."/>
            <person name="Kuo A."/>
            <person name="Mondo S."/>
            <person name="Pangilinan J."/>
            <person name="Riley R."/>
            <person name="LaButti K."/>
            <person name="Andreopoulos B."/>
            <person name="Lipzen A."/>
            <person name="Chen C."/>
            <person name="Yan M."/>
            <person name="Daum C."/>
            <person name="Ng V."/>
            <person name="Clum A."/>
            <person name="Steindorff A."/>
            <person name="Ohm R.A."/>
            <person name="Martin F."/>
            <person name="Silar P."/>
            <person name="Natvig D.O."/>
            <person name="Lalanne C."/>
            <person name="Gautier V."/>
            <person name="Ament-Velasquez S.L."/>
            <person name="Kruys A."/>
            <person name="Hutchinson M.I."/>
            <person name="Powell A.J."/>
            <person name="Barry K."/>
            <person name="Miller A.N."/>
            <person name="Grigoriev I.V."/>
            <person name="Debuchy R."/>
            <person name="Gladieux P."/>
            <person name="Hiltunen Thoren M."/>
            <person name="Johannesson H."/>
        </authorList>
    </citation>
    <scope>NUCLEOTIDE SEQUENCE</scope>
    <source>
        <strain evidence="6">CBS 955.72</strain>
    </source>
</reference>
<proteinExistence type="predicted"/>
<feature type="region of interest" description="Disordered" evidence="2">
    <location>
        <begin position="271"/>
        <end position="361"/>
    </location>
</feature>
<protein>
    <recommendedName>
        <fullName evidence="8">DNA repair protein Rad26</fullName>
    </recommendedName>
</protein>
<feature type="domain" description="Rad26-like helical repeats" evidence="3">
    <location>
        <begin position="483"/>
        <end position="736"/>
    </location>
</feature>
<evidence type="ECO:0000256" key="1">
    <source>
        <dbReference type="ARBA" id="ARBA00022581"/>
    </source>
</evidence>
<dbReference type="AlphaFoldDB" id="A0AAJ0MF09"/>
<name>A0AAJ0MF09_9PEZI</name>
<organism evidence="6 7">
    <name type="scientific">Lasiosphaeria hispida</name>
    <dbReference type="NCBI Taxonomy" id="260671"/>
    <lineage>
        <taxon>Eukaryota</taxon>
        <taxon>Fungi</taxon>
        <taxon>Dikarya</taxon>
        <taxon>Ascomycota</taxon>
        <taxon>Pezizomycotina</taxon>
        <taxon>Sordariomycetes</taxon>
        <taxon>Sordariomycetidae</taxon>
        <taxon>Sordariales</taxon>
        <taxon>Lasiosphaeriaceae</taxon>
        <taxon>Lasiosphaeria</taxon>
    </lineage>
</organism>
<evidence type="ECO:0000259" key="4">
    <source>
        <dbReference type="Pfam" id="PF21046"/>
    </source>
</evidence>
<feature type="domain" description="Rad26-like N-terminal" evidence="5">
    <location>
        <begin position="377"/>
        <end position="425"/>
    </location>
</feature>
<gene>
    <name evidence="6" type="ORF">B0T25DRAFT_503237</name>
</gene>
<dbReference type="InterPro" id="IPR048379">
    <property type="entry name" value="Rad26-like_C"/>
</dbReference>
<dbReference type="Pfam" id="PF21046">
    <property type="entry name" value="Rad26-like_C"/>
    <property type="match status" value="1"/>
</dbReference>
<feature type="region of interest" description="Disordered" evidence="2">
    <location>
        <begin position="79"/>
        <end position="166"/>
    </location>
</feature>
<dbReference type="Pfam" id="PF12331">
    <property type="entry name" value="Rad26-like_helical_rpts"/>
    <property type="match status" value="1"/>
</dbReference>
<dbReference type="Pfam" id="PF21048">
    <property type="entry name" value="Rad26-like_N"/>
    <property type="match status" value="1"/>
</dbReference>
<keyword evidence="1" id="KW-0945">Host-virus interaction</keyword>
<dbReference type="EMBL" id="JAUIQD010000004">
    <property type="protein sequence ID" value="KAK3354055.1"/>
    <property type="molecule type" value="Genomic_DNA"/>
</dbReference>
<dbReference type="Proteomes" id="UP001275084">
    <property type="component" value="Unassembled WGS sequence"/>
</dbReference>
<sequence length="812" mass="89976">MDEFSDDGFDDLNDTVLQELENNAIQVTQGLKLQSQPLQPLQPPQPDTKGQQPFDAYEYGLEDDDLDDTVVIDELIHKPLRPAENVPPHQRAANFAQQYHAPNPRPVPVQRPVQQPVYPPRPQYPTLTSSRPLPPPLPSQHYPSRPLPQTRPPPPPSQFVRPPLPISRPYLAQSSQALHSGPGKQHEIITALQTRLFNLEVELTSAKGEAAIMRSKFDKANTTHDAEVARLMKQNAEQVAKQERMVKSAMAAERTAATELQFARQDFREELDRAKSRKKDGPTTPKKNKTWGIADGFDGNEVTGSPSKTQAQKRKDAVPAVVPSSERTPTKGKRKRPAFDSPALALETHSGDDGDHDPIAAEPIPSRLVSKVLPYDFLRLALDHSPLHGQPLTFDLFSHFVFPSDPSQTFSSIIFQKLPHMGSPKQPLRLLVDFADLMLDMWRRCLADKYHAPIYYLAALLSYVLQLNTVVVAPHIIASLIPVCTTTCRLVVLPRFSSVDGDISQHPDSMVRQLYQNIDVTQALSLMYLAALGCMSPPSEDSELPLPPGFSPQVQFWKTVELELVMVMLSPRHPELDWLGMLSLLWTSVLPNSIGPIPNPISSTTYLDNGRNETETPEFVARGMVDRVSSYLSESPHWAAPGSPKEVLVRAAVMKTLVLFATSPFGLIHIAQSAVAIPRLTTVLCWAIDRMYDVDNPPPQQTPGRVYEGDLVEKDNTHTLLGQVISQALVLLHTLITDKRTADVVDMAAKLAASNGGAQRYLLTLARLNFAEEEGILDVRLDLEVAELAHELLELAVTPEEGEELGDVFGVV</sequence>
<evidence type="ECO:0000259" key="5">
    <source>
        <dbReference type="Pfam" id="PF21048"/>
    </source>
</evidence>
<feature type="compositionally biased region" description="Pro residues" evidence="2">
    <location>
        <begin position="145"/>
        <end position="166"/>
    </location>
</feature>
<evidence type="ECO:0000259" key="3">
    <source>
        <dbReference type="Pfam" id="PF12331"/>
    </source>
</evidence>
<dbReference type="InterPro" id="IPR022093">
    <property type="entry name" value="Rad26-like_helical"/>
</dbReference>
<dbReference type="PANTHER" id="PTHR13037:SF24">
    <property type="entry name" value="POLYCOMB PROTEIN PCL-RELATED"/>
    <property type="match status" value="1"/>
</dbReference>
<evidence type="ECO:0000256" key="2">
    <source>
        <dbReference type="SAM" id="MobiDB-lite"/>
    </source>
</evidence>
<dbReference type="PANTHER" id="PTHR13037">
    <property type="entry name" value="FORMIN"/>
    <property type="match status" value="1"/>
</dbReference>
<feature type="compositionally biased region" description="Basic and acidic residues" evidence="2">
    <location>
        <begin position="349"/>
        <end position="359"/>
    </location>
</feature>
<feature type="region of interest" description="Disordered" evidence="2">
    <location>
        <begin position="34"/>
        <end position="58"/>
    </location>
</feature>
<dbReference type="InterPro" id="IPR048380">
    <property type="entry name" value="Rad26-like_N"/>
</dbReference>
<evidence type="ECO:0008006" key="8">
    <source>
        <dbReference type="Google" id="ProtNLM"/>
    </source>
</evidence>
<accession>A0AAJ0MF09</accession>
<evidence type="ECO:0000313" key="6">
    <source>
        <dbReference type="EMBL" id="KAK3354055.1"/>
    </source>
</evidence>